<dbReference type="InterPro" id="IPR058625">
    <property type="entry name" value="MdtA-like_BSH"/>
</dbReference>
<dbReference type="NCBIfam" id="TIGR01730">
    <property type="entry name" value="RND_mfp"/>
    <property type="match status" value="1"/>
</dbReference>
<dbReference type="SUPFAM" id="SSF111369">
    <property type="entry name" value="HlyD-like secretion proteins"/>
    <property type="match status" value="1"/>
</dbReference>
<dbReference type="Proteomes" id="UP001304300">
    <property type="component" value="Chromosome"/>
</dbReference>
<dbReference type="Gene3D" id="2.40.30.170">
    <property type="match status" value="1"/>
</dbReference>
<feature type="domain" description="Multidrug resistance protein MdtA-like barrel-sandwich hybrid" evidence="5">
    <location>
        <begin position="65"/>
        <end position="208"/>
    </location>
</feature>
<comment type="similarity">
    <text evidence="2">Belongs to the membrane fusion protein (MFP) (TC 8.A.1) family.</text>
</comment>
<evidence type="ECO:0000256" key="1">
    <source>
        <dbReference type="ARBA" id="ARBA00004196"/>
    </source>
</evidence>
<dbReference type="PANTHER" id="PTHR30469">
    <property type="entry name" value="MULTIDRUG RESISTANCE PROTEIN MDTA"/>
    <property type="match status" value="1"/>
</dbReference>
<comment type="subcellular location">
    <subcellularLocation>
        <location evidence="1">Cell envelope</location>
    </subcellularLocation>
</comment>
<dbReference type="Pfam" id="PF25967">
    <property type="entry name" value="RND-MFP_C"/>
    <property type="match status" value="1"/>
</dbReference>
<dbReference type="GO" id="GO:1990281">
    <property type="term" value="C:efflux pump complex"/>
    <property type="evidence" value="ECO:0007669"/>
    <property type="project" value="TreeGrafter"/>
</dbReference>
<dbReference type="AlphaFoldDB" id="A0AAQ3LDZ8"/>
<organism evidence="7 8">
    <name type="scientific">Rubellicoccus peritrichatus</name>
    <dbReference type="NCBI Taxonomy" id="3080537"/>
    <lineage>
        <taxon>Bacteria</taxon>
        <taxon>Pseudomonadati</taxon>
        <taxon>Verrucomicrobiota</taxon>
        <taxon>Opitutia</taxon>
        <taxon>Puniceicoccales</taxon>
        <taxon>Cerasicoccaceae</taxon>
        <taxon>Rubellicoccus</taxon>
    </lineage>
</organism>
<reference evidence="7 8" key="1">
    <citation type="submission" date="2023-10" db="EMBL/GenBank/DDBJ databases">
        <title>Rubellicoccus peritrichatus gen. nov., sp. nov., isolated from an algae of coral reef tank.</title>
        <authorList>
            <person name="Luo J."/>
        </authorList>
    </citation>
    <scope>NUCLEOTIDE SEQUENCE [LARGE SCALE GENOMIC DNA]</scope>
    <source>
        <strain evidence="7 8">CR14</strain>
    </source>
</reference>
<evidence type="ECO:0000259" key="6">
    <source>
        <dbReference type="Pfam" id="PF25967"/>
    </source>
</evidence>
<evidence type="ECO:0000259" key="5">
    <source>
        <dbReference type="Pfam" id="PF25917"/>
    </source>
</evidence>
<dbReference type="InterPro" id="IPR006143">
    <property type="entry name" value="RND_pump_MFP"/>
</dbReference>
<sequence>MKVILPIIVLILAGLISYGIISMKPEPERKEPSPPMAFVEVIEVEASPTQLAVKSQGTVQARTQTTLSAEVSGRILKVSPAFRPGGFFKKGEVLLEIDPADYESELALEKSNLAQAELQLEEEQAQSEQAALDWKDLGRGEPTSLALREPQIRQAQAALESAEARVERAKRDLDRTKVIAPYNGRILEQMVDLGGYVTGNPGTALATIYSTDVAEVRLPVSNEELARLDLPFAYMNEANDVGPKVVLSAEHGGKQYHWDGMIVRTEATIDPRSRLTFIVAEVVDPYVRDPDHPGRPPLKVGMFVKAEIEGFMIDDVVVIPRYALREGNTVLIETADSTLERRNVVVVQSDQETAVIAEGLNDGDQVITSPVEYIVEGMAVKSTSKVKSEDAELAEK</sequence>
<name>A0AAQ3LDZ8_9BACT</name>
<keyword evidence="4" id="KW-0175">Coiled coil</keyword>
<evidence type="ECO:0000256" key="2">
    <source>
        <dbReference type="ARBA" id="ARBA00009477"/>
    </source>
</evidence>
<keyword evidence="3" id="KW-0813">Transport</keyword>
<dbReference type="KEGG" id="puo:RZN69_01945"/>
<accession>A0AAQ3LDZ8</accession>
<feature type="domain" description="Multidrug resistance protein MdtA-like C-terminal permuted SH3" evidence="6">
    <location>
        <begin position="315"/>
        <end position="370"/>
    </location>
</feature>
<dbReference type="RefSeq" id="WP_317834317.1">
    <property type="nucleotide sequence ID" value="NZ_CP136920.1"/>
</dbReference>
<dbReference type="Gene3D" id="1.10.287.470">
    <property type="entry name" value="Helix hairpin bin"/>
    <property type="match status" value="1"/>
</dbReference>
<feature type="coiled-coil region" evidence="4">
    <location>
        <begin position="106"/>
        <end position="179"/>
    </location>
</feature>
<evidence type="ECO:0000256" key="3">
    <source>
        <dbReference type="ARBA" id="ARBA00022448"/>
    </source>
</evidence>
<dbReference type="PANTHER" id="PTHR30469:SF12">
    <property type="entry name" value="MULTIDRUG RESISTANCE PROTEIN MDTA"/>
    <property type="match status" value="1"/>
</dbReference>
<dbReference type="Gene3D" id="2.40.420.20">
    <property type="match status" value="1"/>
</dbReference>
<protein>
    <submittedName>
        <fullName evidence="7">Efflux RND transporter periplasmic adaptor subunit</fullName>
    </submittedName>
</protein>
<dbReference type="InterPro" id="IPR058627">
    <property type="entry name" value="MdtA-like_C"/>
</dbReference>
<dbReference type="GO" id="GO:0015562">
    <property type="term" value="F:efflux transmembrane transporter activity"/>
    <property type="evidence" value="ECO:0007669"/>
    <property type="project" value="TreeGrafter"/>
</dbReference>
<dbReference type="Gene3D" id="2.40.50.100">
    <property type="match status" value="1"/>
</dbReference>
<dbReference type="EMBL" id="CP136920">
    <property type="protein sequence ID" value="WOO41833.1"/>
    <property type="molecule type" value="Genomic_DNA"/>
</dbReference>
<proteinExistence type="inferred from homology"/>
<evidence type="ECO:0000313" key="7">
    <source>
        <dbReference type="EMBL" id="WOO41833.1"/>
    </source>
</evidence>
<evidence type="ECO:0000256" key="4">
    <source>
        <dbReference type="SAM" id="Coils"/>
    </source>
</evidence>
<gene>
    <name evidence="7" type="ORF">RZN69_01945</name>
</gene>
<dbReference type="Pfam" id="PF25917">
    <property type="entry name" value="BSH_RND"/>
    <property type="match status" value="1"/>
</dbReference>
<evidence type="ECO:0000313" key="8">
    <source>
        <dbReference type="Proteomes" id="UP001304300"/>
    </source>
</evidence>
<keyword evidence="8" id="KW-1185">Reference proteome</keyword>